<feature type="chain" id="PRO_5016136972" description="Acyloxyacyl hydrolase" evidence="1">
    <location>
        <begin position="23"/>
        <end position="221"/>
    </location>
</feature>
<dbReference type="Pfam" id="PF09411">
    <property type="entry name" value="PagL"/>
    <property type="match status" value="1"/>
</dbReference>
<organism evidence="2 3">
    <name type="scientific">Sphingomonas hengshuiensis</name>
    <dbReference type="NCBI Taxonomy" id="1609977"/>
    <lineage>
        <taxon>Bacteria</taxon>
        <taxon>Pseudomonadati</taxon>
        <taxon>Pseudomonadota</taxon>
        <taxon>Alphaproteobacteria</taxon>
        <taxon>Sphingomonadales</taxon>
        <taxon>Sphingomonadaceae</taxon>
        <taxon>Sphingomonas</taxon>
    </lineage>
</organism>
<keyword evidence="1" id="KW-0732">Signal</keyword>
<evidence type="ECO:0000313" key="2">
    <source>
        <dbReference type="EMBL" id="PZO76725.1"/>
    </source>
</evidence>
<evidence type="ECO:0000256" key="1">
    <source>
        <dbReference type="SAM" id="SignalP"/>
    </source>
</evidence>
<evidence type="ECO:0008006" key="4">
    <source>
        <dbReference type="Google" id="ProtNLM"/>
    </source>
</evidence>
<feature type="signal peptide" evidence="1">
    <location>
        <begin position="1"/>
        <end position="22"/>
    </location>
</feature>
<protein>
    <recommendedName>
        <fullName evidence="4">Acyloxyacyl hydrolase</fullName>
    </recommendedName>
</protein>
<proteinExistence type="predicted"/>
<dbReference type="Proteomes" id="UP000248614">
    <property type="component" value="Unassembled WGS sequence"/>
</dbReference>
<comment type="caution">
    <text evidence="2">The sequence shown here is derived from an EMBL/GenBank/DDBJ whole genome shotgun (WGS) entry which is preliminary data.</text>
</comment>
<dbReference type="AlphaFoldDB" id="A0A2W5B099"/>
<dbReference type="InterPro" id="IPR018550">
    <property type="entry name" value="Lipid-A_deacylase-rel"/>
</dbReference>
<evidence type="ECO:0000313" key="3">
    <source>
        <dbReference type="Proteomes" id="UP000248614"/>
    </source>
</evidence>
<sequence>MIRLRRGVLGAVLALVSTTATATATAMAQEQAELALGVLRHGANFHPLGGKLILDLPDLPDGQIYEGLEEKGTVDVQIAYRTAPLRILLKPRLTAKAQINTAGRTSFFSAGAEWRQHILRGRVYGQIGIGATVIDGYRFTPDPFQPGISSGEAWRRYDVYRRRTSFGSKILFNPNASIGVRVDRHWAVELAWEHYSHRRMFSETNPGIDNIGIRIVRRLGR</sequence>
<dbReference type="Gene3D" id="2.40.160.20">
    <property type="match status" value="1"/>
</dbReference>
<gene>
    <name evidence="2" type="ORF">DI632_10260</name>
</gene>
<dbReference type="EMBL" id="QFNF01000025">
    <property type="protein sequence ID" value="PZO76725.1"/>
    <property type="molecule type" value="Genomic_DNA"/>
</dbReference>
<reference evidence="2 3" key="1">
    <citation type="submission" date="2017-08" db="EMBL/GenBank/DDBJ databases">
        <title>Infants hospitalized years apart are colonized by the same room-sourced microbial strains.</title>
        <authorList>
            <person name="Brooks B."/>
            <person name="Olm M.R."/>
            <person name="Firek B.A."/>
            <person name="Baker R."/>
            <person name="Thomas B.C."/>
            <person name="Morowitz M.J."/>
            <person name="Banfield J.F."/>
        </authorList>
    </citation>
    <scope>NUCLEOTIDE SEQUENCE [LARGE SCALE GENOMIC DNA]</scope>
    <source>
        <strain evidence="2">S2_018_000_R3_110</strain>
    </source>
</reference>
<name>A0A2W5B099_9SPHN</name>
<accession>A0A2W5B099</accession>